<sequence>MERSPFDTAFLHVREWLDCGPGAEWCKRARVPASVGHAWDVEFKEATLPVTGVRIVLPPDFPASPCKLYVDKSYFLKLPHVEADGHVCLGIESIPEDYEDPVRAVTRALTTLNTQLLGPARDSNWIEMQFHSECASYWAHYCGSRRKARDRRPVPKITYVDIGGVGLWAEGSIAAYIPAKSKHRRYSLQVAAASPGDPQELAARHQWADGTFVRGEALFVRLQDNQRWTPSTWPTSFEALTRLVDRATNHECSLEKWANRASRAHKTSTGKSEQCNPGSRVPPGQVPLLVVIEHDGVMFGYQIFGAAVWLLRPPSIEPVNITRVDADWALARDHSLNLLHARREKRVLLLGCGSLGSPLAKALARSGVGHLDIVDAQLMGVENASRHALGMRDVGRSKADAVAQQLRQDIPGLKVHGYLAEASIWATANCKPGMYDMVVECTAESSVRTFISHMRTSLFGTAPIVHAWTEPLCSAGHVVLTQPDVAWPAEDPADTLVNASDLSARDTRVKLPACSDGFHPYGAADIELVAAFAAERVIGILNDMQQTSTVWSWVRSSAYFDGLPVPVNMRSIVPVSGSRSDSATTTRELRLVLDGK</sequence>
<dbReference type="InterPro" id="IPR000594">
    <property type="entry name" value="ThiF_NAD_FAD-bd"/>
</dbReference>
<dbReference type="Gene3D" id="3.40.50.720">
    <property type="entry name" value="NAD(P)-binding Rossmann-like Domain"/>
    <property type="match status" value="1"/>
</dbReference>
<dbReference type="KEGG" id="bcm:Bcenmc03_6934"/>
<dbReference type="AlphaFoldDB" id="B1KCT8"/>
<dbReference type="Proteomes" id="UP000002169">
    <property type="component" value="Chromosome 3"/>
</dbReference>
<dbReference type="GO" id="GO:0061503">
    <property type="term" value="F:tRNA threonylcarbamoyladenosine dehydratase"/>
    <property type="evidence" value="ECO:0007669"/>
    <property type="project" value="TreeGrafter"/>
</dbReference>
<protein>
    <submittedName>
        <fullName evidence="3">UBA/THIF-type NAD/FAD binding protein</fullName>
    </submittedName>
</protein>
<accession>B1KCT8</accession>
<feature type="domain" description="THIF-type NAD/FAD binding fold" evidence="1">
    <location>
        <begin position="343"/>
        <end position="467"/>
    </location>
</feature>
<evidence type="ECO:0000259" key="2">
    <source>
        <dbReference type="Pfam" id="PF14461"/>
    </source>
</evidence>
<feature type="domain" description="Prokaryotic E2 family B" evidence="2">
    <location>
        <begin position="53"/>
        <end position="141"/>
    </location>
</feature>
<dbReference type="InterPro" id="IPR032701">
    <property type="entry name" value="Prok-E2_B_dom"/>
</dbReference>
<reference evidence="4" key="1">
    <citation type="submission" date="2008-02" db="EMBL/GenBank/DDBJ databases">
        <title>Complete sequence of chromosome 3 of Burkholderia cenocepacia MC0-3.</title>
        <authorList>
            <person name="Copeland A."/>
            <person name="Lucas S."/>
            <person name="Lapidus A."/>
            <person name="Barry K."/>
            <person name="Bruce D."/>
            <person name="Goodwin L."/>
            <person name="Glavina del Rio T."/>
            <person name="Dalin E."/>
            <person name="Tice H."/>
            <person name="Pitluck S."/>
            <person name="Chain P."/>
            <person name="Malfatti S."/>
            <person name="Shin M."/>
            <person name="Vergez L."/>
            <person name="Schmutz J."/>
            <person name="Larimer F."/>
            <person name="Land M."/>
            <person name="Hauser L."/>
            <person name="Kyrpides N."/>
            <person name="Mikhailova N."/>
            <person name="Tiedje J."/>
            <person name="Richardson P."/>
        </authorList>
    </citation>
    <scope>NUCLEOTIDE SEQUENCE [LARGE SCALE GENOMIC DNA]</scope>
    <source>
        <strain evidence="4">MC0-3</strain>
    </source>
</reference>
<dbReference type="Pfam" id="PF14461">
    <property type="entry name" value="Prok-E2_B"/>
    <property type="match status" value="1"/>
</dbReference>
<dbReference type="GO" id="GO:0008641">
    <property type="term" value="F:ubiquitin-like modifier activating enzyme activity"/>
    <property type="evidence" value="ECO:0007669"/>
    <property type="project" value="InterPro"/>
</dbReference>
<dbReference type="InterPro" id="IPR016135">
    <property type="entry name" value="UBQ-conjugating_enzyme/RWD"/>
</dbReference>
<dbReference type="EMBL" id="CP000960">
    <property type="protein sequence ID" value="ACA96035.1"/>
    <property type="molecule type" value="Genomic_DNA"/>
</dbReference>
<evidence type="ECO:0000259" key="1">
    <source>
        <dbReference type="Pfam" id="PF00899"/>
    </source>
</evidence>
<evidence type="ECO:0000313" key="3">
    <source>
        <dbReference type="EMBL" id="ACA96035.1"/>
    </source>
</evidence>
<dbReference type="HOGENOM" id="CLU_483842_0_0_4"/>
<proteinExistence type="predicted"/>
<gene>
    <name evidence="3" type="ordered locus">Bcenmc03_6934</name>
</gene>
<dbReference type="InterPro" id="IPR035985">
    <property type="entry name" value="Ubiquitin-activating_enz"/>
</dbReference>
<dbReference type="Pfam" id="PF00899">
    <property type="entry name" value="ThiF"/>
    <property type="match status" value="1"/>
</dbReference>
<organism evidence="3 4">
    <name type="scientific">Burkholderia orbicola (strain MC0-3)</name>
    <dbReference type="NCBI Taxonomy" id="406425"/>
    <lineage>
        <taxon>Bacteria</taxon>
        <taxon>Pseudomonadati</taxon>
        <taxon>Pseudomonadota</taxon>
        <taxon>Betaproteobacteria</taxon>
        <taxon>Burkholderiales</taxon>
        <taxon>Burkholderiaceae</taxon>
        <taxon>Burkholderia</taxon>
        <taxon>Burkholderia cepacia complex</taxon>
        <taxon>Burkholderia orbicola</taxon>
    </lineage>
</organism>
<dbReference type="PANTHER" id="PTHR43267">
    <property type="entry name" value="TRNA THREONYLCARBAMOYLADENOSINE DEHYDRATASE"/>
    <property type="match status" value="1"/>
</dbReference>
<dbReference type="InterPro" id="IPR045886">
    <property type="entry name" value="ThiF/MoeB/HesA"/>
</dbReference>
<dbReference type="GO" id="GO:0061504">
    <property type="term" value="P:cyclic threonylcarbamoyladenosine biosynthetic process"/>
    <property type="evidence" value="ECO:0007669"/>
    <property type="project" value="TreeGrafter"/>
</dbReference>
<dbReference type="PANTHER" id="PTHR43267:SF1">
    <property type="entry name" value="TRNA THREONYLCARBAMOYLADENOSINE DEHYDRATASE"/>
    <property type="match status" value="1"/>
</dbReference>
<dbReference type="SUPFAM" id="SSF54495">
    <property type="entry name" value="UBC-like"/>
    <property type="match status" value="1"/>
</dbReference>
<name>B1KCT8_BURO0</name>
<evidence type="ECO:0000313" key="4">
    <source>
        <dbReference type="Proteomes" id="UP000002169"/>
    </source>
</evidence>
<dbReference type="SUPFAM" id="SSF69572">
    <property type="entry name" value="Activating enzymes of the ubiquitin-like proteins"/>
    <property type="match status" value="1"/>
</dbReference>